<keyword evidence="3 9" id="KW-0813">Transport</keyword>
<comment type="subcellular location">
    <subcellularLocation>
        <location evidence="9">Cell membrane</location>
        <topology evidence="9">Multi-pass membrane protein</topology>
    </subcellularLocation>
    <subcellularLocation>
        <location evidence="1">Membrane</location>
        <topology evidence="1">Multi-pass membrane protein</topology>
    </subcellularLocation>
</comment>
<evidence type="ECO:0000256" key="8">
    <source>
        <dbReference type="PROSITE-ProRule" id="PRU00703"/>
    </source>
</evidence>
<feature type="transmembrane region" description="Helical" evidence="9">
    <location>
        <begin position="290"/>
        <end position="310"/>
    </location>
</feature>
<reference evidence="11" key="1">
    <citation type="submission" date="2022-12" db="EMBL/GenBank/DDBJ databases">
        <title>Description and comparative metabolic analysis of Aerococcus sp. nov., isolated from the feces of a pig.</title>
        <authorList>
            <person name="Chang Y.-H."/>
        </authorList>
    </citation>
    <scope>NUCLEOTIDE SEQUENCE</scope>
    <source>
        <strain evidence="11">YH-aer222</strain>
    </source>
</reference>
<protein>
    <recommendedName>
        <fullName evidence="9">Magnesium transporter MgtE</fullName>
    </recommendedName>
</protein>
<dbReference type="InterPro" id="IPR006668">
    <property type="entry name" value="Mg_transptr_MgtE_intracell_dom"/>
</dbReference>
<gene>
    <name evidence="11" type="primary">mgtE</name>
    <name evidence="11" type="ORF">OW157_00920</name>
</gene>
<accession>A0A9X3JE91</accession>
<keyword evidence="5 9" id="KW-0460">Magnesium</keyword>
<dbReference type="AlphaFoldDB" id="A0A9X3JE91"/>
<proteinExistence type="inferred from homology"/>
<evidence type="ECO:0000256" key="3">
    <source>
        <dbReference type="ARBA" id="ARBA00022448"/>
    </source>
</evidence>
<dbReference type="SUPFAM" id="SSF158791">
    <property type="entry name" value="MgtE N-terminal domain-like"/>
    <property type="match status" value="1"/>
</dbReference>
<evidence type="ECO:0000313" key="12">
    <source>
        <dbReference type="Proteomes" id="UP001146670"/>
    </source>
</evidence>
<feature type="transmembrane region" description="Helical" evidence="9">
    <location>
        <begin position="363"/>
        <end position="383"/>
    </location>
</feature>
<keyword evidence="6 9" id="KW-1133">Transmembrane helix</keyword>
<comment type="similarity">
    <text evidence="2 9">Belongs to the SLC41A transporter family.</text>
</comment>
<dbReference type="Gene3D" id="3.10.580.10">
    <property type="entry name" value="CBS-domain"/>
    <property type="match status" value="1"/>
</dbReference>
<dbReference type="InterPro" id="IPR006669">
    <property type="entry name" value="MgtE_transporter"/>
</dbReference>
<evidence type="ECO:0000256" key="4">
    <source>
        <dbReference type="ARBA" id="ARBA00022692"/>
    </source>
</evidence>
<dbReference type="PANTHER" id="PTHR43773">
    <property type="entry name" value="MAGNESIUM TRANSPORTER MGTE"/>
    <property type="match status" value="1"/>
</dbReference>
<evidence type="ECO:0000256" key="1">
    <source>
        <dbReference type="ARBA" id="ARBA00004141"/>
    </source>
</evidence>
<sequence length="454" mass="50858">MAKLFNKKAYYDKIYHATKRNDRDNFRQLFLKLHSKDQVDVFHRLYPEKKRKIIDFITPKEFAQLFDQLGVEDQKASIDYLPRHYLNQVFTYAANDNVVDFLQGMDEKMRQKMLEDMPADQRQIIEKLLQYDHETAGAIMTTNMVTLSIRDTVGEAIKSVRQQGFSAELIYYLYVIDQNAYLQGVLSLRELILADPEETLADIMNSQLVSVSVDEDQEQVAKMMQDYDLLAAPVTTRDGVLVGIITIDDIMDVVENEATEDFHKMAGITDSNKEESDQAEGVLKITKDRLPWIIILIFMGLISANLIAFFEETLSQVVLLAAFIPIMMDTAGNIGTQALAVSVRRLTTKNNSHSFFTLLGREFGAGLLMGLGAALTISAVAYFLHGNPILVVIVASAMFLTVSVSAVVGYIVPILFDKFGIDPAVASGPFITTINDAVALTTYFSIATSLLHLF</sequence>
<evidence type="ECO:0000313" key="11">
    <source>
        <dbReference type="EMBL" id="MCZ0725127.1"/>
    </source>
</evidence>
<comment type="function">
    <text evidence="9">Acts as a magnesium transporter.</text>
</comment>
<organism evidence="11 12">
    <name type="scientific">Aerococcus kribbianus</name>
    <dbReference type="NCBI Taxonomy" id="2999064"/>
    <lineage>
        <taxon>Bacteria</taxon>
        <taxon>Bacillati</taxon>
        <taxon>Bacillota</taxon>
        <taxon>Bacilli</taxon>
        <taxon>Lactobacillales</taxon>
        <taxon>Aerococcaceae</taxon>
        <taxon>Aerococcus</taxon>
    </lineage>
</organism>
<dbReference type="GO" id="GO:0005886">
    <property type="term" value="C:plasma membrane"/>
    <property type="evidence" value="ECO:0007669"/>
    <property type="project" value="UniProtKB-SubCell"/>
</dbReference>
<dbReference type="SUPFAM" id="SSF161093">
    <property type="entry name" value="MgtE membrane domain-like"/>
    <property type="match status" value="1"/>
</dbReference>
<dbReference type="Pfam" id="PF00571">
    <property type="entry name" value="CBS"/>
    <property type="match status" value="2"/>
</dbReference>
<feature type="domain" description="CBS" evidence="10">
    <location>
        <begin position="140"/>
        <end position="203"/>
    </location>
</feature>
<comment type="subunit">
    <text evidence="9">Homodimer.</text>
</comment>
<dbReference type="RefSeq" id="WP_268751455.1">
    <property type="nucleotide sequence ID" value="NZ_JAPRFQ010000001.1"/>
</dbReference>
<dbReference type="Gene3D" id="1.25.60.10">
    <property type="entry name" value="MgtE N-terminal domain-like"/>
    <property type="match status" value="1"/>
</dbReference>
<dbReference type="Pfam" id="PF03448">
    <property type="entry name" value="MgtE_N"/>
    <property type="match status" value="1"/>
</dbReference>
<keyword evidence="7 9" id="KW-0472">Membrane</keyword>
<evidence type="ECO:0000256" key="5">
    <source>
        <dbReference type="ARBA" id="ARBA00022842"/>
    </source>
</evidence>
<feature type="transmembrane region" description="Helical" evidence="9">
    <location>
        <begin position="389"/>
        <end position="412"/>
    </location>
</feature>
<comment type="caution">
    <text evidence="9">Lacks conserved residue(s) required for the propagation of feature annotation.</text>
</comment>
<dbReference type="Gene3D" id="1.10.357.20">
    <property type="entry name" value="SLC41 divalent cation transporters, integral membrane domain"/>
    <property type="match status" value="1"/>
</dbReference>
<dbReference type="InterPro" id="IPR036739">
    <property type="entry name" value="SLC41_membr_dom_sf"/>
</dbReference>
<dbReference type="PANTHER" id="PTHR43773:SF1">
    <property type="entry name" value="MAGNESIUM TRANSPORTER MGTE"/>
    <property type="match status" value="1"/>
</dbReference>
<dbReference type="SMART" id="SM00924">
    <property type="entry name" value="MgtE_N"/>
    <property type="match status" value="1"/>
</dbReference>
<keyword evidence="9" id="KW-1003">Cell membrane</keyword>
<dbReference type="GO" id="GO:0015095">
    <property type="term" value="F:magnesium ion transmembrane transporter activity"/>
    <property type="evidence" value="ECO:0007669"/>
    <property type="project" value="UniProtKB-UniRule"/>
</dbReference>
<dbReference type="InterPro" id="IPR046342">
    <property type="entry name" value="CBS_dom_sf"/>
</dbReference>
<evidence type="ECO:0000256" key="7">
    <source>
        <dbReference type="ARBA" id="ARBA00023136"/>
    </source>
</evidence>
<dbReference type="CDD" id="cd04606">
    <property type="entry name" value="CBS_pair_Mg_transporter"/>
    <property type="match status" value="1"/>
</dbReference>
<dbReference type="PROSITE" id="PS51371">
    <property type="entry name" value="CBS"/>
    <property type="match status" value="2"/>
</dbReference>
<keyword evidence="8" id="KW-0129">CBS domain</keyword>
<dbReference type="EMBL" id="JAPRFR010000001">
    <property type="protein sequence ID" value="MCZ0725127.1"/>
    <property type="molecule type" value="Genomic_DNA"/>
</dbReference>
<name>A0A9X3JE91_9LACT</name>
<evidence type="ECO:0000259" key="10">
    <source>
        <dbReference type="PROSITE" id="PS51371"/>
    </source>
</evidence>
<dbReference type="Proteomes" id="UP001146670">
    <property type="component" value="Unassembled WGS sequence"/>
</dbReference>
<keyword evidence="4 9" id="KW-0812">Transmembrane</keyword>
<dbReference type="InterPro" id="IPR006667">
    <property type="entry name" value="SLC41_membr_dom"/>
</dbReference>
<keyword evidence="9" id="KW-0479">Metal-binding</keyword>
<dbReference type="InterPro" id="IPR038076">
    <property type="entry name" value="MgtE_N_sf"/>
</dbReference>
<dbReference type="SMART" id="SM00116">
    <property type="entry name" value="CBS"/>
    <property type="match status" value="2"/>
</dbReference>
<dbReference type="SUPFAM" id="SSF54631">
    <property type="entry name" value="CBS-domain pair"/>
    <property type="match status" value="1"/>
</dbReference>
<evidence type="ECO:0000256" key="2">
    <source>
        <dbReference type="ARBA" id="ARBA00009749"/>
    </source>
</evidence>
<evidence type="ECO:0000256" key="9">
    <source>
        <dbReference type="RuleBase" id="RU362011"/>
    </source>
</evidence>
<dbReference type="GO" id="GO:0046872">
    <property type="term" value="F:metal ion binding"/>
    <property type="evidence" value="ECO:0007669"/>
    <property type="project" value="UniProtKB-KW"/>
</dbReference>
<feature type="domain" description="CBS" evidence="10">
    <location>
        <begin position="204"/>
        <end position="260"/>
    </location>
</feature>
<feature type="transmembrane region" description="Helical" evidence="9">
    <location>
        <begin position="316"/>
        <end position="342"/>
    </location>
</feature>
<dbReference type="NCBIfam" id="TIGR00400">
    <property type="entry name" value="mgtE"/>
    <property type="match status" value="1"/>
</dbReference>
<dbReference type="Pfam" id="PF01769">
    <property type="entry name" value="MgtE"/>
    <property type="match status" value="1"/>
</dbReference>
<comment type="caution">
    <text evidence="11">The sequence shown here is derived from an EMBL/GenBank/DDBJ whole genome shotgun (WGS) entry which is preliminary data.</text>
</comment>
<keyword evidence="12" id="KW-1185">Reference proteome</keyword>
<evidence type="ECO:0000256" key="6">
    <source>
        <dbReference type="ARBA" id="ARBA00022989"/>
    </source>
</evidence>
<dbReference type="InterPro" id="IPR000644">
    <property type="entry name" value="CBS_dom"/>
</dbReference>